<evidence type="ECO:0000313" key="7">
    <source>
        <dbReference type="Proteomes" id="UP000070422"/>
    </source>
</evidence>
<proteinExistence type="predicted"/>
<dbReference type="PANTHER" id="PTHR30204">
    <property type="entry name" value="REDOX-CYCLING DRUG-SENSING TRANSCRIPTIONAL ACTIVATOR SOXR"/>
    <property type="match status" value="1"/>
</dbReference>
<dbReference type="OrthoDB" id="9814833at2"/>
<dbReference type="Gene3D" id="1.10.1660.10">
    <property type="match status" value="1"/>
</dbReference>
<accession>A0A133XZI4</accession>
<organism evidence="6 7">
    <name type="scientific">Aerococcus christensenii</name>
    <dbReference type="NCBI Taxonomy" id="87541"/>
    <lineage>
        <taxon>Bacteria</taxon>
        <taxon>Bacillati</taxon>
        <taxon>Bacillota</taxon>
        <taxon>Bacilli</taxon>
        <taxon>Lactobacillales</taxon>
        <taxon>Aerococcaceae</taxon>
        <taxon>Aerococcus</taxon>
    </lineage>
</organism>
<dbReference type="Pfam" id="PF13411">
    <property type="entry name" value="MerR_1"/>
    <property type="match status" value="1"/>
</dbReference>
<dbReference type="SUPFAM" id="SSF89082">
    <property type="entry name" value="Antibiotic binding domain of TipA-like multidrug resistance regulators"/>
    <property type="match status" value="1"/>
</dbReference>
<dbReference type="SMART" id="SM00422">
    <property type="entry name" value="HTH_MERR"/>
    <property type="match status" value="1"/>
</dbReference>
<dbReference type="InterPro" id="IPR012925">
    <property type="entry name" value="TipAS_dom"/>
</dbReference>
<dbReference type="GO" id="GO:0003700">
    <property type="term" value="F:DNA-binding transcription factor activity"/>
    <property type="evidence" value="ECO:0007669"/>
    <property type="project" value="InterPro"/>
</dbReference>
<dbReference type="Proteomes" id="UP000070422">
    <property type="component" value="Unassembled WGS sequence"/>
</dbReference>
<dbReference type="PRINTS" id="PR00040">
    <property type="entry name" value="HTHMERR"/>
</dbReference>
<keyword evidence="4" id="KW-0804">Transcription</keyword>
<keyword evidence="3" id="KW-0010">Activator</keyword>
<dbReference type="GO" id="GO:0003677">
    <property type="term" value="F:DNA binding"/>
    <property type="evidence" value="ECO:0007669"/>
    <property type="project" value="UniProtKB-KW"/>
</dbReference>
<dbReference type="SUPFAM" id="SSF46955">
    <property type="entry name" value="Putative DNA-binding domain"/>
    <property type="match status" value="1"/>
</dbReference>
<comment type="caution">
    <text evidence="6">The sequence shown here is derived from an EMBL/GenBank/DDBJ whole genome shotgun (WGS) entry which is preliminary data.</text>
</comment>
<dbReference type="CDD" id="cd01106">
    <property type="entry name" value="HTH_TipAL-Mta"/>
    <property type="match status" value="1"/>
</dbReference>
<evidence type="ECO:0000256" key="4">
    <source>
        <dbReference type="ARBA" id="ARBA00023163"/>
    </source>
</evidence>
<evidence type="ECO:0000256" key="1">
    <source>
        <dbReference type="ARBA" id="ARBA00023015"/>
    </source>
</evidence>
<dbReference type="InterPro" id="IPR036244">
    <property type="entry name" value="TipA-like_antibiotic-bd"/>
</dbReference>
<name>A0A133XZI4_9LACT</name>
<keyword evidence="1" id="KW-0805">Transcription regulation</keyword>
<evidence type="ECO:0000313" key="6">
    <source>
        <dbReference type="EMBL" id="KXB36310.1"/>
    </source>
</evidence>
<dbReference type="InterPro" id="IPR009061">
    <property type="entry name" value="DNA-bd_dom_put_sf"/>
</dbReference>
<dbReference type="RefSeq" id="WP_060936851.1">
    <property type="nucleotide sequence ID" value="NZ_KQ959308.1"/>
</dbReference>
<dbReference type="InterPro" id="IPR047057">
    <property type="entry name" value="MerR_fam"/>
</dbReference>
<sequence length="241" mass="27507">MKTVNEVSKIAGISIRTLQYYDKIGLLKPSAYSESGYRLYDDEDLKVLQSVLLFKALEFPLKEIKEIITSEHFDKDLVLEQQIKLLILKKEHLENLILFAKGLKALGGNCMNFTAFDTSKIDEYAKQAKEYWGDTPEFREFEAKEKRRNSEETKMLHQQLMLIFAEFGKVKSQPSDSVEVQALVKKLQDFITANFYKCSNEILSGLGKMYASGGDFTKNIDALAGEGTSVFVNKAIEYYCK</sequence>
<dbReference type="PANTHER" id="PTHR30204:SF90">
    <property type="entry name" value="HTH-TYPE TRANSCRIPTIONAL ACTIVATOR MTA"/>
    <property type="match status" value="1"/>
</dbReference>
<evidence type="ECO:0000256" key="3">
    <source>
        <dbReference type="ARBA" id="ARBA00023159"/>
    </source>
</evidence>
<protein>
    <submittedName>
        <fullName evidence="6">TipAS antibiotic-recognition domain protein</fullName>
    </submittedName>
</protein>
<reference evidence="6 7" key="1">
    <citation type="submission" date="2016-01" db="EMBL/GenBank/DDBJ databases">
        <authorList>
            <person name="Oliw E.H."/>
        </authorList>
    </citation>
    <scope>NUCLEOTIDE SEQUENCE [LARGE SCALE GENOMIC DNA]</scope>
    <source>
        <strain evidence="6 7">KA00635</strain>
    </source>
</reference>
<gene>
    <name evidence="6" type="ORF">HMPREF3187_00951</name>
</gene>
<keyword evidence="2" id="KW-0238">DNA-binding</keyword>
<dbReference type="AlphaFoldDB" id="A0A133XZI4"/>
<dbReference type="InterPro" id="IPR000551">
    <property type="entry name" value="MerR-type_HTH_dom"/>
</dbReference>
<dbReference type="STRING" id="87541.AWM71_02760"/>
<dbReference type="Gene3D" id="1.10.490.50">
    <property type="entry name" value="Antibiotic binding domain of TipA-like multidrug resistance regulators"/>
    <property type="match status" value="1"/>
</dbReference>
<evidence type="ECO:0000256" key="2">
    <source>
        <dbReference type="ARBA" id="ARBA00023125"/>
    </source>
</evidence>
<feature type="domain" description="HTH merR-type" evidence="5">
    <location>
        <begin position="1"/>
        <end position="70"/>
    </location>
</feature>
<evidence type="ECO:0000259" key="5">
    <source>
        <dbReference type="PROSITE" id="PS50937"/>
    </source>
</evidence>
<dbReference type="PATRIC" id="fig|87541.4.peg.941"/>
<dbReference type="PROSITE" id="PS50937">
    <property type="entry name" value="HTH_MERR_2"/>
    <property type="match status" value="1"/>
</dbReference>
<dbReference type="EMBL" id="LSCQ01000045">
    <property type="protein sequence ID" value="KXB36310.1"/>
    <property type="molecule type" value="Genomic_DNA"/>
</dbReference>
<dbReference type="Pfam" id="PF07739">
    <property type="entry name" value="TipAS"/>
    <property type="match status" value="1"/>
</dbReference>